<name>A0A7M1RSU2_9CAUD</name>
<evidence type="ECO:0000313" key="1">
    <source>
        <dbReference type="EMBL" id="QOR57497.1"/>
    </source>
</evidence>
<dbReference type="Proteomes" id="UP000593974">
    <property type="component" value="Segment"/>
</dbReference>
<organism evidence="1 2">
    <name type="scientific">uncultured phage cr124_1</name>
    <dbReference type="NCBI Taxonomy" id="2772090"/>
    <lineage>
        <taxon>Viruses</taxon>
        <taxon>Duplodnaviria</taxon>
        <taxon>Heunggongvirae</taxon>
        <taxon>Uroviricota</taxon>
        <taxon>Caudoviricetes</taxon>
        <taxon>Crassvirales</taxon>
        <taxon>Suoliviridae</taxon>
        <taxon>Oafivirinae</taxon>
        <taxon>Burzaovirus</taxon>
        <taxon>Burzaovirus faecalis</taxon>
    </lineage>
</organism>
<proteinExistence type="predicted"/>
<dbReference type="KEGG" id="vg:65131640"/>
<dbReference type="GeneID" id="65131640"/>
<accession>A0A7M1RSU2</accession>
<reference evidence="1 2" key="1">
    <citation type="submission" date="2020-07" db="EMBL/GenBank/DDBJ databases">
        <title>Taxonomic proposal: Crassvirales, a new order of highly abundant and diverse bacterial viruses.</title>
        <authorList>
            <person name="Shkoporov A.N."/>
            <person name="Stockdale S.R."/>
            <person name="Guerin E."/>
            <person name="Ross R.P."/>
            <person name="Hill C."/>
        </authorList>
    </citation>
    <scope>NUCLEOTIDE SEQUENCE [LARGE SCALE GENOMIC DNA]</scope>
</reference>
<keyword evidence="2" id="KW-1185">Reference proteome</keyword>
<evidence type="ECO:0000313" key="2">
    <source>
        <dbReference type="Proteomes" id="UP000593974"/>
    </source>
</evidence>
<dbReference type="EMBL" id="MT774406">
    <property type="protein sequence ID" value="QOR57497.1"/>
    <property type="molecule type" value="Genomic_DNA"/>
</dbReference>
<sequence>MTHSDIYTKFMIEYDKANITSSYPSLTKYEIATILDKAYLALIAQKYTGNNPRRSAFESDMKAIEDLLPLINKLTAVGSLSGDNSYTFATHTIDNLVLYIIDGQIEIKENITSHDNKNHKYENIVFVSHDVAKKFKVTKTNLPWIELPVGCIENNNVVVYVDPMDVQYNGAQSTAEFTYIKRPTKFAIGPGLSVNDYDFGLTKFELSDSMAEELINLAIIMSTEIVESSRLTTKANTRPLES</sequence>
<protein>
    <submittedName>
        <fullName evidence="1">Uncharacterized protein</fullName>
    </submittedName>
</protein>
<dbReference type="RefSeq" id="YP_010113137.1">
    <property type="nucleotide sequence ID" value="NC_055899.1"/>
</dbReference>